<dbReference type="Proteomes" id="UP000319812">
    <property type="component" value="Unassembled WGS sequence"/>
</dbReference>
<comment type="caution">
    <text evidence="2">The sequence shown here is derived from an EMBL/GenBank/DDBJ whole genome shotgun (WGS) entry which is preliminary data.</text>
</comment>
<protein>
    <recommendedName>
        <fullName evidence="1">Putative DNA-binding domain-containing protein</fullName>
    </recommendedName>
</protein>
<evidence type="ECO:0000313" key="2">
    <source>
        <dbReference type="EMBL" id="GED21170.1"/>
    </source>
</evidence>
<proteinExistence type="predicted"/>
<dbReference type="InterPro" id="IPR044922">
    <property type="entry name" value="DUF2063_N_sf"/>
</dbReference>
<evidence type="ECO:0000259" key="1">
    <source>
        <dbReference type="Pfam" id="PF09836"/>
    </source>
</evidence>
<dbReference type="RefSeq" id="WP_141317188.1">
    <property type="nucleotide sequence ID" value="NZ_BJOC01000003.1"/>
</dbReference>
<evidence type="ECO:0000313" key="3">
    <source>
        <dbReference type="Proteomes" id="UP000319812"/>
    </source>
</evidence>
<dbReference type="OrthoDB" id="4146344at2"/>
<sequence length="248" mass="27712">MTSLAEWQRDFTRALQFGEAGDSRLGHQPGFDVYRNNVRHSLIEALAQTFPHTRTLLGERFFRSVASDHVRRRLPEEPRLRYYGQAFAEALERLSVMQDYRYVVDICRLEHARLSVSHAADAAPLSAELLGQAEDPQAVCCMTHPASRLVEGHHDVLCLWHALERGEDHAPVGAAGDWTWLLIRQGRRVEIHPVNTSTRRLYQTLTTTTPLGEALATSARQADQAQVSEALGTLLALGSLTQAQETPA</sequence>
<organism evidence="2 3">
    <name type="scientific">Halomonas halmophila</name>
    <dbReference type="NCBI Taxonomy" id="252"/>
    <lineage>
        <taxon>Bacteria</taxon>
        <taxon>Pseudomonadati</taxon>
        <taxon>Pseudomonadota</taxon>
        <taxon>Gammaproteobacteria</taxon>
        <taxon>Oceanospirillales</taxon>
        <taxon>Halomonadaceae</taxon>
        <taxon>Halomonas</taxon>
    </lineage>
</organism>
<name>A0A4Y4F0L5_9GAMM</name>
<feature type="domain" description="Putative DNA-binding" evidence="1">
    <location>
        <begin position="6"/>
        <end position="89"/>
    </location>
</feature>
<dbReference type="InterPro" id="IPR018640">
    <property type="entry name" value="DUF2063"/>
</dbReference>
<reference evidence="2 3" key="1">
    <citation type="submission" date="2019-06" db="EMBL/GenBank/DDBJ databases">
        <title>Whole genome shotgun sequence of Halomonas halmophila NBRC 15537.</title>
        <authorList>
            <person name="Hosoyama A."/>
            <person name="Uohara A."/>
            <person name="Ohji S."/>
            <person name="Ichikawa N."/>
        </authorList>
    </citation>
    <scope>NUCLEOTIDE SEQUENCE [LARGE SCALE GENOMIC DNA]</scope>
    <source>
        <strain evidence="2 3">NBRC 15537</strain>
    </source>
</reference>
<keyword evidence="3" id="KW-1185">Reference proteome</keyword>
<gene>
    <name evidence="2" type="ORF">HHA01_01470</name>
</gene>
<dbReference type="Pfam" id="PF09836">
    <property type="entry name" value="DUF2063"/>
    <property type="match status" value="1"/>
</dbReference>
<dbReference type="AlphaFoldDB" id="A0A4Y4F0L5"/>
<dbReference type="Gene3D" id="1.10.150.690">
    <property type="entry name" value="DUF2063"/>
    <property type="match status" value="1"/>
</dbReference>
<accession>A0A4Y4F0L5</accession>
<dbReference type="EMBL" id="BJOC01000003">
    <property type="protein sequence ID" value="GED21170.1"/>
    <property type="molecule type" value="Genomic_DNA"/>
</dbReference>